<evidence type="ECO:0000313" key="2">
    <source>
        <dbReference type="Proteomes" id="UP000177740"/>
    </source>
</evidence>
<sequence length="154" mass="17618">MTNKEKILELSWNTNDLLSQYVAIHDDVFKTSIRHIIPIPGIFKAIDFGEHVKKIENIIPELENCDKEIKSIVGDLTSDEREHIDLLSKYVGALVETVSRFKIVLGALYAKSQSFANSNYDWKNYKNDLAKYEVAVQSYMAFGGKLNDSFQKIK</sequence>
<accession>A0A1G2EP09</accession>
<proteinExistence type="predicted"/>
<dbReference type="AlphaFoldDB" id="A0A1G2EP09"/>
<reference evidence="1 2" key="1">
    <citation type="journal article" date="2016" name="Nat. Commun.">
        <title>Thousands of microbial genomes shed light on interconnected biogeochemical processes in an aquifer system.</title>
        <authorList>
            <person name="Anantharaman K."/>
            <person name="Brown C.T."/>
            <person name="Hug L.A."/>
            <person name="Sharon I."/>
            <person name="Castelle C.J."/>
            <person name="Probst A.J."/>
            <person name="Thomas B.C."/>
            <person name="Singh A."/>
            <person name="Wilkins M.J."/>
            <person name="Karaoz U."/>
            <person name="Brodie E.L."/>
            <person name="Williams K.H."/>
            <person name="Hubbard S.S."/>
            <person name="Banfield J.F."/>
        </authorList>
    </citation>
    <scope>NUCLEOTIDE SEQUENCE [LARGE SCALE GENOMIC DNA]</scope>
</reference>
<gene>
    <name evidence="1" type="ORF">A2365_03380</name>
</gene>
<comment type="caution">
    <text evidence="1">The sequence shown here is derived from an EMBL/GenBank/DDBJ whole genome shotgun (WGS) entry which is preliminary data.</text>
</comment>
<organism evidence="1 2">
    <name type="scientific">Candidatus Nealsonbacteria bacterium RIFOXYB1_FULL_40_15</name>
    <dbReference type="NCBI Taxonomy" id="1801677"/>
    <lineage>
        <taxon>Bacteria</taxon>
        <taxon>Candidatus Nealsoniibacteriota</taxon>
    </lineage>
</organism>
<dbReference type="EMBL" id="MHMM01000006">
    <property type="protein sequence ID" value="OGZ27487.1"/>
    <property type="molecule type" value="Genomic_DNA"/>
</dbReference>
<dbReference type="STRING" id="1801677.A2365_03380"/>
<dbReference type="Proteomes" id="UP000177740">
    <property type="component" value="Unassembled WGS sequence"/>
</dbReference>
<name>A0A1G2EP09_9BACT</name>
<protein>
    <submittedName>
        <fullName evidence="1">Uncharacterized protein</fullName>
    </submittedName>
</protein>
<evidence type="ECO:0000313" key="1">
    <source>
        <dbReference type="EMBL" id="OGZ27487.1"/>
    </source>
</evidence>